<evidence type="ECO:0000259" key="12">
    <source>
        <dbReference type="PROSITE" id="PS51447"/>
    </source>
</evidence>
<dbReference type="GO" id="GO:0000049">
    <property type="term" value="F:tRNA binding"/>
    <property type="evidence" value="ECO:0007669"/>
    <property type="project" value="InterPro"/>
</dbReference>
<feature type="domain" description="Aminoacyl-transfer RNA synthetases class-II family profile" evidence="11">
    <location>
        <begin position="139"/>
        <end position="294"/>
    </location>
</feature>
<dbReference type="Gene3D" id="3.30.70.380">
    <property type="entry name" value="Ferrodoxin-fold anticodon-binding domain"/>
    <property type="match status" value="1"/>
</dbReference>
<evidence type="ECO:0000256" key="7">
    <source>
        <dbReference type="ARBA" id="ARBA00022946"/>
    </source>
</evidence>
<sequence>MRTNTKDIIITSDEEQSLRKNLEAKNDPESVRLKRFLNTSDLTRTEGSPIREIIERIVNLPDFKNFDIIQIPEIVPTDISFDLFDFPPDHPARLRSDTYYVDEKNILRTHTTVMWYYYLNNDKMKTRIKNKESFGSFCYGKVYRKDEIDRNHMNVFHQMDGWYLTPKDKKDISSDDLQNVLISIAKAVFGPEVKYRFNPDTFPYTNPSLEMEIDKGNGQWVEVLGSGVVKGSVLDKLGVDSSKYNGWAFGFGLERLAIISMELPDIRLLWSDDERVKKQLKLGNKFKEVSKFPPVIRDISFIVDKNFIPNDYFDLIRDIGGDMVEEVNLIDKYENVQKFEEGKLSYTFRITYRSLEKTLTNTEVNTLHAKLEKKTIENFKAEIRVD</sequence>
<dbReference type="Proteomes" id="UP000177096">
    <property type="component" value="Unassembled WGS sequence"/>
</dbReference>
<dbReference type="Pfam" id="PF03147">
    <property type="entry name" value="FDX-ACB"/>
    <property type="match status" value="1"/>
</dbReference>
<evidence type="ECO:0000256" key="6">
    <source>
        <dbReference type="ARBA" id="ARBA00022917"/>
    </source>
</evidence>
<keyword evidence="6" id="KW-0648">Protein biosynthesis</keyword>
<comment type="catalytic activity">
    <reaction evidence="10">
        <text>tRNA(Phe) + L-phenylalanine + ATP = L-phenylalanyl-tRNA(Phe) + AMP + diphosphate + H(+)</text>
        <dbReference type="Rhea" id="RHEA:19413"/>
        <dbReference type="Rhea" id="RHEA-COMP:9668"/>
        <dbReference type="Rhea" id="RHEA-COMP:9699"/>
        <dbReference type="ChEBI" id="CHEBI:15378"/>
        <dbReference type="ChEBI" id="CHEBI:30616"/>
        <dbReference type="ChEBI" id="CHEBI:33019"/>
        <dbReference type="ChEBI" id="CHEBI:58095"/>
        <dbReference type="ChEBI" id="CHEBI:78442"/>
        <dbReference type="ChEBI" id="CHEBI:78531"/>
        <dbReference type="ChEBI" id="CHEBI:456215"/>
        <dbReference type="EC" id="6.1.1.20"/>
    </reaction>
</comment>
<evidence type="ECO:0000256" key="5">
    <source>
        <dbReference type="ARBA" id="ARBA00022840"/>
    </source>
</evidence>
<evidence type="ECO:0000256" key="10">
    <source>
        <dbReference type="ARBA" id="ARBA00049255"/>
    </source>
</evidence>
<name>A0A1G2UJ20_9BACT</name>
<dbReference type="InterPro" id="IPR036690">
    <property type="entry name" value="Fdx_antiC-bd_sf"/>
</dbReference>
<comment type="similarity">
    <text evidence="1">Belongs to the class-II aminoacyl-tRNA synthetase family.</text>
</comment>
<proteinExistence type="inferred from homology"/>
<dbReference type="GO" id="GO:0006432">
    <property type="term" value="P:phenylalanyl-tRNA aminoacylation"/>
    <property type="evidence" value="ECO:0007669"/>
    <property type="project" value="TreeGrafter"/>
</dbReference>
<evidence type="ECO:0000256" key="4">
    <source>
        <dbReference type="ARBA" id="ARBA00022741"/>
    </source>
</evidence>
<dbReference type="GO" id="GO:0005524">
    <property type="term" value="F:ATP binding"/>
    <property type="evidence" value="ECO:0007669"/>
    <property type="project" value="UniProtKB-KW"/>
</dbReference>
<evidence type="ECO:0000256" key="3">
    <source>
        <dbReference type="ARBA" id="ARBA00022598"/>
    </source>
</evidence>
<dbReference type="PANTHER" id="PTHR11538">
    <property type="entry name" value="PHENYLALANYL-TRNA SYNTHETASE"/>
    <property type="match status" value="1"/>
</dbReference>
<dbReference type="InterPro" id="IPR006195">
    <property type="entry name" value="aa-tRNA-synth_II"/>
</dbReference>
<evidence type="ECO:0000256" key="8">
    <source>
        <dbReference type="ARBA" id="ARBA00023146"/>
    </source>
</evidence>
<dbReference type="InterPro" id="IPR045864">
    <property type="entry name" value="aa-tRNA-synth_II/BPL/LPL"/>
</dbReference>
<dbReference type="SUPFAM" id="SSF55681">
    <property type="entry name" value="Class II aaRS and biotin synthetases"/>
    <property type="match status" value="1"/>
</dbReference>
<keyword evidence="4" id="KW-0547">Nucleotide-binding</keyword>
<evidence type="ECO:0000313" key="13">
    <source>
        <dbReference type="EMBL" id="OHB09162.1"/>
    </source>
</evidence>
<dbReference type="Pfam" id="PF01409">
    <property type="entry name" value="tRNA-synt_2d"/>
    <property type="match status" value="1"/>
</dbReference>
<organism evidence="13 14">
    <name type="scientific">Candidatus Zambryskibacteria bacterium RIFCSPLOWO2_02_FULL_39_14</name>
    <dbReference type="NCBI Taxonomy" id="1802769"/>
    <lineage>
        <taxon>Bacteria</taxon>
        <taxon>Candidatus Zambryskiibacteriota</taxon>
    </lineage>
</organism>
<evidence type="ECO:0000256" key="9">
    <source>
        <dbReference type="ARBA" id="ARBA00031194"/>
    </source>
</evidence>
<dbReference type="GO" id="GO:0005737">
    <property type="term" value="C:cytoplasm"/>
    <property type="evidence" value="ECO:0007669"/>
    <property type="project" value="TreeGrafter"/>
</dbReference>
<gene>
    <name evidence="13" type="ORF">A3I86_01805</name>
</gene>
<keyword evidence="8" id="KW-0030">Aminoacyl-tRNA synthetase</keyword>
<dbReference type="InterPro" id="IPR005121">
    <property type="entry name" value="Fdx_antiC-bd"/>
</dbReference>
<evidence type="ECO:0000259" key="11">
    <source>
        <dbReference type="PROSITE" id="PS50862"/>
    </source>
</evidence>
<feature type="domain" description="FDX-ACB" evidence="12">
    <location>
        <begin position="290"/>
        <end position="384"/>
    </location>
</feature>
<evidence type="ECO:0000313" key="14">
    <source>
        <dbReference type="Proteomes" id="UP000177096"/>
    </source>
</evidence>
<dbReference type="InterPro" id="IPR002319">
    <property type="entry name" value="Phenylalanyl-tRNA_Synthase"/>
</dbReference>
<evidence type="ECO:0000256" key="1">
    <source>
        <dbReference type="ARBA" id="ARBA00008226"/>
    </source>
</evidence>
<dbReference type="SMART" id="SM00896">
    <property type="entry name" value="FDX-ACB"/>
    <property type="match status" value="1"/>
</dbReference>
<comment type="caution">
    <text evidence="13">The sequence shown here is derived from an EMBL/GenBank/DDBJ whole genome shotgun (WGS) entry which is preliminary data.</text>
</comment>
<dbReference type="GO" id="GO:0004826">
    <property type="term" value="F:phenylalanine-tRNA ligase activity"/>
    <property type="evidence" value="ECO:0007669"/>
    <property type="project" value="UniProtKB-EC"/>
</dbReference>
<evidence type="ECO:0000256" key="2">
    <source>
        <dbReference type="ARBA" id="ARBA00012814"/>
    </source>
</evidence>
<dbReference type="FunFam" id="3.30.70.380:FF:000002">
    <property type="entry name" value="phenylalanine--tRNA ligase, mitochondrial"/>
    <property type="match status" value="1"/>
</dbReference>
<dbReference type="EMBL" id="MHWM01000009">
    <property type="protein sequence ID" value="OHB09162.1"/>
    <property type="molecule type" value="Genomic_DNA"/>
</dbReference>
<keyword evidence="3" id="KW-0436">Ligase</keyword>
<reference evidence="13 14" key="1">
    <citation type="journal article" date="2016" name="Nat. Commun.">
        <title>Thousands of microbial genomes shed light on interconnected biogeochemical processes in an aquifer system.</title>
        <authorList>
            <person name="Anantharaman K."/>
            <person name="Brown C.T."/>
            <person name="Hug L.A."/>
            <person name="Sharon I."/>
            <person name="Castelle C.J."/>
            <person name="Probst A.J."/>
            <person name="Thomas B.C."/>
            <person name="Singh A."/>
            <person name="Wilkins M.J."/>
            <person name="Karaoz U."/>
            <person name="Brodie E.L."/>
            <person name="Williams K.H."/>
            <person name="Hubbard S.S."/>
            <person name="Banfield J.F."/>
        </authorList>
    </citation>
    <scope>NUCLEOTIDE SEQUENCE [LARGE SCALE GENOMIC DNA]</scope>
</reference>
<keyword evidence="7" id="KW-0809">Transit peptide</keyword>
<keyword evidence="5" id="KW-0067">ATP-binding</keyword>
<dbReference type="EC" id="6.1.1.20" evidence="2"/>
<dbReference type="PANTHER" id="PTHR11538:SF41">
    <property type="entry name" value="PHENYLALANINE--TRNA LIGASE, MITOCHONDRIAL"/>
    <property type="match status" value="1"/>
</dbReference>
<protein>
    <recommendedName>
        <fullName evidence="2">phenylalanine--tRNA ligase</fullName>
        <ecNumber evidence="2">6.1.1.20</ecNumber>
    </recommendedName>
    <alternativeName>
        <fullName evidence="9">Phenylalanyl-tRNA synthetase</fullName>
    </alternativeName>
</protein>
<dbReference type="AlphaFoldDB" id="A0A1G2UJ20"/>
<dbReference type="SUPFAM" id="SSF54991">
    <property type="entry name" value="Anticodon-binding domain of PheRS"/>
    <property type="match status" value="1"/>
</dbReference>
<dbReference type="Gene3D" id="3.30.930.10">
    <property type="entry name" value="Bira Bifunctional Protein, Domain 2"/>
    <property type="match status" value="1"/>
</dbReference>
<dbReference type="PROSITE" id="PS51447">
    <property type="entry name" value="FDX_ACB"/>
    <property type="match status" value="1"/>
</dbReference>
<dbReference type="PROSITE" id="PS50862">
    <property type="entry name" value="AA_TRNA_LIGASE_II"/>
    <property type="match status" value="1"/>
</dbReference>
<accession>A0A1G2UJ20</accession>